<dbReference type="InterPro" id="IPR040122">
    <property type="entry name" value="Importin_beta"/>
</dbReference>
<evidence type="ECO:0000259" key="6">
    <source>
        <dbReference type="PROSITE" id="PS50166"/>
    </source>
</evidence>
<dbReference type="PROSITE" id="PS50166">
    <property type="entry name" value="IMPORTIN_B_NT"/>
    <property type="match status" value="1"/>
</dbReference>
<dbReference type="EMBL" id="JBEFKJ010000031">
    <property type="protein sequence ID" value="KAL2038575.1"/>
    <property type="molecule type" value="Genomic_DNA"/>
</dbReference>
<dbReference type="Gene3D" id="1.25.10.10">
    <property type="entry name" value="Leucine-rich Repeat Variant"/>
    <property type="match status" value="1"/>
</dbReference>
<evidence type="ECO:0000256" key="4">
    <source>
        <dbReference type="ARBA" id="ARBA00022737"/>
    </source>
</evidence>
<accession>A0ABR3ZZE1</accession>
<keyword evidence="5" id="KW-0653">Protein transport</keyword>
<dbReference type="Pfam" id="PF13513">
    <property type="entry name" value="HEAT_EZ"/>
    <property type="match status" value="1"/>
</dbReference>
<evidence type="ECO:0000256" key="5">
    <source>
        <dbReference type="ARBA" id="ARBA00022927"/>
    </source>
</evidence>
<evidence type="ECO:0000256" key="3">
    <source>
        <dbReference type="ARBA" id="ARBA00022490"/>
    </source>
</evidence>
<name>A0ABR3ZZE1_9LECA</name>
<organism evidence="7 8">
    <name type="scientific">Stereocaulon virgatum</name>
    <dbReference type="NCBI Taxonomy" id="373712"/>
    <lineage>
        <taxon>Eukaryota</taxon>
        <taxon>Fungi</taxon>
        <taxon>Dikarya</taxon>
        <taxon>Ascomycota</taxon>
        <taxon>Pezizomycotina</taxon>
        <taxon>Lecanoromycetes</taxon>
        <taxon>OSLEUM clade</taxon>
        <taxon>Lecanoromycetidae</taxon>
        <taxon>Lecanorales</taxon>
        <taxon>Lecanorineae</taxon>
        <taxon>Stereocaulaceae</taxon>
        <taxon>Stereocaulon</taxon>
    </lineage>
</organism>
<feature type="domain" description="Importin N-terminal" evidence="6">
    <location>
        <begin position="21"/>
        <end position="102"/>
    </location>
</feature>
<sequence length="871" mass="95330">MDVNQVLENTFSPDAAARQSAEQQLAQAAEVNFSTYLTTLAQELANEKANPGVRQAAGIALKNAFTAREYTRLREIQMRWLQAVDSSAKDSVRHLALQTLGSKDTRAGQAAAQFIAAIAAIDIPRNQWPELMSALVENVGEGEDHLKQASLQTIGYICEGEDQDLRDTLVAHSNAILTAVVQGARKEESNMDVRLAAINSLSDSLEFVRTNFDNEGERNYIMQVICEATQSGDSRIEASAYGCLNRIMGLYYDKMKFYMEKALFGLTIMGMKNPEEDVAKLAIEFWCTVCEEEIAIEDDNAMAAAEGTDLRPYFHFAAVAAREVVPVILELMAQQDEDAADEDYNVSRAAYQCLQLYSQTIAGDIVQTVLGFVEMNLRSADWHFRDAAVSAFGAIMEGPDEKMLFPLVKQGLTVLVGMMDDPVVQVKDSAAFALGRICENVSEAIDPEEHLPGLIGALFGGLTSSPKMASSCCWALMNLAERFSGEAGAQTNHMSPHFQESVQRLLAVTEESEADSQLRTAAYEVLNAFVASAANDSLPTVAKLSEVILERLEQTVPMQQQIVSVEDRITLEEIQTSLTSVLLAIVQRLEGEIKPAADRIMNVLLQILSSVGAKSSVPDTVFAVVGSLANALEEDFAKYMESFLPFLHNALGNREEPGLCAMAIGLVSDIVRGLGELSAPYCDQFMNYLLQNLSDKSISNQFRPAILQTFGDIAQAIGPHFETYLSVVAQVLQTAASVTMGENAGLEMFDYIVSLREGVMDAWSGAILAMKSKPQSLMPYVESIFAVLSVISQDPNRSEALSRSAMGVIGDLAETFPNGEYANYYSADWITAFIKETKSNREYQPRTIETARWAREQVKRQIAAAQGGQVA</sequence>
<proteinExistence type="predicted"/>
<dbReference type="Proteomes" id="UP001590950">
    <property type="component" value="Unassembled WGS sequence"/>
</dbReference>
<gene>
    <name evidence="7" type="ORF">N7G274_008623</name>
</gene>
<keyword evidence="2" id="KW-0813">Transport</keyword>
<keyword evidence="8" id="KW-1185">Reference proteome</keyword>
<keyword evidence="4" id="KW-0677">Repeat</keyword>
<dbReference type="InterPro" id="IPR016024">
    <property type="entry name" value="ARM-type_fold"/>
</dbReference>
<dbReference type="SUPFAM" id="SSF48371">
    <property type="entry name" value="ARM repeat"/>
    <property type="match status" value="1"/>
</dbReference>
<dbReference type="Pfam" id="PF25574">
    <property type="entry name" value="TPR_IMB1"/>
    <property type="match status" value="1"/>
</dbReference>
<evidence type="ECO:0000256" key="2">
    <source>
        <dbReference type="ARBA" id="ARBA00022448"/>
    </source>
</evidence>
<evidence type="ECO:0000256" key="1">
    <source>
        <dbReference type="ARBA" id="ARBA00004496"/>
    </source>
</evidence>
<dbReference type="InterPro" id="IPR001494">
    <property type="entry name" value="Importin-beta_N"/>
</dbReference>
<comment type="subcellular location">
    <subcellularLocation>
        <location evidence="1">Cytoplasm</location>
    </subcellularLocation>
</comment>
<keyword evidence="3" id="KW-0963">Cytoplasm</keyword>
<evidence type="ECO:0000313" key="8">
    <source>
        <dbReference type="Proteomes" id="UP001590950"/>
    </source>
</evidence>
<protein>
    <recommendedName>
        <fullName evidence="6">Importin N-terminal domain-containing protein</fullName>
    </recommendedName>
</protein>
<evidence type="ECO:0000313" key="7">
    <source>
        <dbReference type="EMBL" id="KAL2038575.1"/>
    </source>
</evidence>
<dbReference type="SMART" id="SM00913">
    <property type="entry name" value="IBN_N"/>
    <property type="match status" value="1"/>
</dbReference>
<comment type="caution">
    <text evidence="7">The sequence shown here is derived from an EMBL/GenBank/DDBJ whole genome shotgun (WGS) entry which is preliminary data.</text>
</comment>
<dbReference type="InterPro" id="IPR058584">
    <property type="entry name" value="IMB1_TNPO1-like_TPR"/>
</dbReference>
<reference evidence="7 8" key="1">
    <citation type="submission" date="2024-09" db="EMBL/GenBank/DDBJ databases">
        <title>Rethinking Asexuality: The Enigmatic Case of Functional Sexual Genes in Lepraria (Stereocaulaceae).</title>
        <authorList>
            <person name="Doellman M."/>
            <person name="Sun Y."/>
            <person name="Barcenas-Pena A."/>
            <person name="Lumbsch H.T."/>
            <person name="Grewe F."/>
        </authorList>
    </citation>
    <scope>NUCLEOTIDE SEQUENCE [LARGE SCALE GENOMIC DNA]</scope>
    <source>
        <strain evidence="7 8">Mercado 3170</strain>
    </source>
</reference>
<dbReference type="Pfam" id="PF03810">
    <property type="entry name" value="IBN_N"/>
    <property type="match status" value="1"/>
</dbReference>
<dbReference type="PANTHER" id="PTHR10527">
    <property type="entry name" value="IMPORTIN BETA"/>
    <property type="match status" value="1"/>
</dbReference>
<dbReference type="InterPro" id="IPR011989">
    <property type="entry name" value="ARM-like"/>
</dbReference>